<keyword evidence="6" id="KW-0130">Cell adhesion</keyword>
<dbReference type="GO" id="GO:0005911">
    <property type="term" value="C:cell-cell junction"/>
    <property type="evidence" value="ECO:0007669"/>
    <property type="project" value="TreeGrafter"/>
</dbReference>
<dbReference type="InterPro" id="IPR044016">
    <property type="entry name" value="Big_13"/>
</dbReference>
<dbReference type="InterPro" id="IPR036116">
    <property type="entry name" value="FN3_sf"/>
</dbReference>
<keyword evidence="4" id="KW-0677">Repeat</keyword>
<dbReference type="NCBIfam" id="NF033510">
    <property type="entry name" value="Ca_tandemer"/>
    <property type="match status" value="4"/>
</dbReference>
<evidence type="ECO:0000256" key="1">
    <source>
        <dbReference type="ARBA" id="ARBA00004370"/>
    </source>
</evidence>
<keyword evidence="5" id="KW-0106">Calcium</keyword>
<comment type="caution">
    <text evidence="13">The sequence shown here is derived from an EMBL/GenBank/DDBJ whole genome shotgun (WGS) entry which is preliminary data.</text>
</comment>
<reference evidence="13 14" key="1">
    <citation type="submission" date="2020-02" db="EMBL/GenBank/DDBJ databases">
        <title>Aliifodinibius halophilus 2W32, complete genome.</title>
        <authorList>
            <person name="Li Y."/>
            <person name="Wu S."/>
        </authorList>
    </citation>
    <scope>NUCLEOTIDE SEQUENCE [LARGE SCALE GENOMIC DNA]</scope>
    <source>
        <strain evidence="13 14">2W32</strain>
    </source>
</reference>
<dbReference type="InterPro" id="IPR050971">
    <property type="entry name" value="Cadherin-domain_protein"/>
</dbReference>
<dbReference type="SMART" id="SM00060">
    <property type="entry name" value="FN3"/>
    <property type="match status" value="4"/>
</dbReference>
<evidence type="ECO:0000256" key="10">
    <source>
        <dbReference type="SAM" id="Phobius"/>
    </source>
</evidence>
<feature type="domain" description="Cadherin" evidence="11">
    <location>
        <begin position="1571"/>
        <end position="1655"/>
    </location>
</feature>
<dbReference type="InterPro" id="IPR028994">
    <property type="entry name" value="Integrin_alpha_N"/>
</dbReference>
<dbReference type="SMART" id="SM00736">
    <property type="entry name" value="CADG"/>
    <property type="match status" value="3"/>
</dbReference>
<gene>
    <name evidence="13" type="ORF">G3569_04770</name>
</gene>
<feature type="region of interest" description="Disordered" evidence="9">
    <location>
        <begin position="878"/>
        <end position="899"/>
    </location>
</feature>
<feature type="compositionally biased region" description="Polar residues" evidence="9">
    <location>
        <begin position="888"/>
        <end position="899"/>
    </location>
</feature>
<evidence type="ECO:0000256" key="7">
    <source>
        <dbReference type="ARBA" id="ARBA00022989"/>
    </source>
</evidence>
<dbReference type="PROSITE" id="PS50268">
    <property type="entry name" value="CADHERIN_2"/>
    <property type="match status" value="5"/>
</dbReference>
<dbReference type="EMBL" id="JAALLS010000004">
    <property type="protein sequence ID" value="NGP87657.1"/>
    <property type="molecule type" value="Genomic_DNA"/>
</dbReference>
<dbReference type="Pfam" id="PF00028">
    <property type="entry name" value="Cadherin"/>
    <property type="match status" value="3"/>
</dbReference>
<dbReference type="InterPro" id="IPR015919">
    <property type="entry name" value="Cadherin-like_sf"/>
</dbReference>
<dbReference type="Pfam" id="PF17963">
    <property type="entry name" value="Big_9"/>
    <property type="match status" value="2"/>
</dbReference>
<dbReference type="Pfam" id="PF18962">
    <property type="entry name" value="Por_Secre_tail"/>
    <property type="match status" value="1"/>
</dbReference>
<dbReference type="NCBIfam" id="TIGR04183">
    <property type="entry name" value="Por_Secre_tail"/>
    <property type="match status" value="1"/>
</dbReference>
<dbReference type="GO" id="GO:0016020">
    <property type="term" value="C:membrane"/>
    <property type="evidence" value="ECO:0007669"/>
    <property type="project" value="UniProtKB-SubCell"/>
</dbReference>
<keyword evidence="14" id="KW-1185">Reference proteome</keyword>
<dbReference type="Pfam" id="PF19078">
    <property type="entry name" value="Big_12"/>
    <property type="match status" value="1"/>
</dbReference>
<dbReference type="Proteomes" id="UP000479132">
    <property type="component" value="Unassembled WGS sequence"/>
</dbReference>
<dbReference type="InterPro" id="IPR044048">
    <property type="entry name" value="Big_12"/>
</dbReference>
<name>A0A6M1T121_9BACT</name>
<evidence type="ECO:0000256" key="4">
    <source>
        <dbReference type="ARBA" id="ARBA00022737"/>
    </source>
</evidence>
<feature type="transmembrane region" description="Helical" evidence="10">
    <location>
        <begin position="21"/>
        <end position="43"/>
    </location>
</feature>
<evidence type="ECO:0000256" key="3">
    <source>
        <dbReference type="ARBA" id="ARBA00022729"/>
    </source>
</evidence>
<feature type="compositionally biased region" description="Polar residues" evidence="9">
    <location>
        <begin position="1369"/>
        <end position="1378"/>
    </location>
</feature>
<dbReference type="SUPFAM" id="SSF49313">
    <property type="entry name" value="Cadherin-like"/>
    <property type="match status" value="6"/>
</dbReference>
<feature type="region of interest" description="Disordered" evidence="9">
    <location>
        <begin position="1544"/>
        <end position="1609"/>
    </location>
</feature>
<dbReference type="Pfam" id="PF19077">
    <property type="entry name" value="Big_13"/>
    <property type="match status" value="4"/>
</dbReference>
<protein>
    <submittedName>
        <fullName evidence="13">Tandem-95 repeat protein</fullName>
    </submittedName>
</protein>
<accession>A0A6M1T121</accession>
<dbReference type="InterPro" id="IPR003961">
    <property type="entry name" value="FN3_dom"/>
</dbReference>
<keyword evidence="2 10" id="KW-0812">Transmembrane</keyword>
<dbReference type="SUPFAM" id="SSF69318">
    <property type="entry name" value="Integrin alpha N-terminal domain"/>
    <property type="match status" value="1"/>
</dbReference>
<dbReference type="PROSITE" id="PS50853">
    <property type="entry name" value="FN3"/>
    <property type="match status" value="3"/>
</dbReference>
<dbReference type="Gene3D" id="2.60.40.3440">
    <property type="match status" value="1"/>
</dbReference>
<evidence type="ECO:0000256" key="8">
    <source>
        <dbReference type="ARBA" id="ARBA00023136"/>
    </source>
</evidence>
<feature type="region of interest" description="Disordered" evidence="9">
    <location>
        <begin position="1082"/>
        <end position="1102"/>
    </location>
</feature>
<feature type="region of interest" description="Disordered" evidence="9">
    <location>
        <begin position="1341"/>
        <end position="1378"/>
    </location>
</feature>
<feature type="region of interest" description="Disordered" evidence="9">
    <location>
        <begin position="1145"/>
        <end position="1173"/>
    </location>
</feature>
<feature type="region of interest" description="Disordered" evidence="9">
    <location>
        <begin position="1179"/>
        <end position="1198"/>
    </location>
</feature>
<dbReference type="CDD" id="cd11304">
    <property type="entry name" value="Cadherin_repeat"/>
    <property type="match status" value="4"/>
</dbReference>
<evidence type="ECO:0000256" key="6">
    <source>
        <dbReference type="ARBA" id="ARBA00022889"/>
    </source>
</evidence>
<feature type="compositionally biased region" description="Polar residues" evidence="9">
    <location>
        <begin position="1587"/>
        <end position="1609"/>
    </location>
</feature>
<dbReference type="SUPFAM" id="SSF49265">
    <property type="entry name" value="Fibronectin type III"/>
    <property type="match status" value="2"/>
</dbReference>
<feature type="domain" description="Cadherin" evidence="11">
    <location>
        <begin position="735"/>
        <end position="835"/>
    </location>
</feature>
<proteinExistence type="predicted"/>
<dbReference type="NCBIfam" id="NF012211">
    <property type="entry name" value="tand_rpt_95"/>
    <property type="match status" value="1"/>
</dbReference>
<dbReference type="Pfam" id="PF13517">
    <property type="entry name" value="FG-GAP_3"/>
    <property type="match status" value="1"/>
</dbReference>
<dbReference type="SMART" id="SM00112">
    <property type="entry name" value="CA"/>
    <property type="match status" value="4"/>
</dbReference>
<dbReference type="InterPro" id="IPR006644">
    <property type="entry name" value="Cadg"/>
</dbReference>
<dbReference type="RefSeq" id="WP_165266617.1">
    <property type="nucleotide sequence ID" value="NZ_JAALLS010000004.1"/>
</dbReference>
<feature type="compositionally biased region" description="Polar residues" evidence="9">
    <location>
        <begin position="1544"/>
        <end position="1562"/>
    </location>
</feature>
<dbReference type="InterPro" id="IPR013517">
    <property type="entry name" value="FG-GAP"/>
</dbReference>
<dbReference type="GO" id="GO:0005509">
    <property type="term" value="F:calcium ion binding"/>
    <property type="evidence" value="ECO:0007669"/>
    <property type="project" value="InterPro"/>
</dbReference>
<dbReference type="PANTHER" id="PTHR24025">
    <property type="entry name" value="DESMOGLEIN FAMILY MEMBER"/>
    <property type="match status" value="1"/>
</dbReference>
<keyword evidence="3" id="KW-0732">Signal</keyword>
<dbReference type="InterPro" id="IPR026444">
    <property type="entry name" value="Secre_tail"/>
</dbReference>
<keyword evidence="7 10" id="KW-1133">Transmembrane helix</keyword>
<dbReference type="GO" id="GO:0007156">
    <property type="term" value="P:homophilic cell adhesion via plasma membrane adhesion molecules"/>
    <property type="evidence" value="ECO:0007669"/>
    <property type="project" value="InterPro"/>
</dbReference>
<organism evidence="13 14">
    <name type="scientific">Fodinibius halophilus</name>
    <dbReference type="NCBI Taxonomy" id="1736908"/>
    <lineage>
        <taxon>Bacteria</taxon>
        <taxon>Pseudomonadati</taxon>
        <taxon>Balneolota</taxon>
        <taxon>Balneolia</taxon>
        <taxon>Balneolales</taxon>
        <taxon>Balneolaceae</taxon>
        <taxon>Fodinibius</taxon>
    </lineage>
</organism>
<dbReference type="Gene3D" id="2.60.40.4070">
    <property type="match status" value="1"/>
</dbReference>
<feature type="domain" description="Fibronectin type-III" evidence="12">
    <location>
        <begin position="2476"/>
        <end position="2572"/>
    </location>
</feature>
<feature type="region of interest" description="Disordered" evidence="9">
    <location>
        <begin position="1028"/>
        <end position="1070"/>
    </location>
</feature>
<feature type="domain" description="Fibronectin type-III" evidence="12">
    <location>
        <begin position="2281"/>
        <end position="2379"/>
    </location>
</feature>
<feature type="compositionally biased region" description="Polar residues" evidence="9">
    <location>
        <begin position="1187"/>
        <end position="1198"/>
    </location>
</feature>
<feature type="domain" description="Fibronectin type-III" evidence="12">
    <location>
        <begin position="2380"/>
        <end position="2475"/>
    </location>
</feature>
<feature type="region of interest" description="Disordered" evidence="9">
    <location>
        <begin position="1219"/>
        <end position="1274"/>
    </location>
</feature>
<evidence type="ECO:0000256" key="9">
    <source>
        <dbReference type="SAM" id="MobiDB-lite"/>
    </source>
</evidence>
<comment type="subcellular location">
    <subcellularLocation>
        <location evidence="1">Membrane</location>
    </subcellularLocation>
</comment>
<evidence type="ECO:0000256" key="2">
    <source>
        <dbReference type="ARBA" id="ARBA00022692"/>
    </source>
</evidence>
<feature type="domain" description="Cadherin" evidence="11">
    <location>
        <begin position="1792"/>
        <end position="1898"/>
    </location>
</feature>
<evidence type="ECO:0000259" key="11">
    <source>
        <dbReference type="PROSITE" id="PS50268"/>
    </source>
</evidence>
<feature type="compositionally biased region" description="Polar residues" evidence="9">
    <location>
        <begin position="1233"/>
        <end position="1242"/>
    </location>
</feature>
<dbReference type="CDD" id="cd00063">
    <property type="entry name" value="FN3"/>
    <property type="match status" value="1"/>
</dbReference>
<evidence type="ECO:0000259" key="12">
    <source>
        <dbReference type="PROSITE" id="PS50853"/>
    </source>
</evidence>
<dbReference type="InterPro" id="IPR013783">
    <property type="entry name" value="Ig-like_fold"/>
</dbReference>
<feature type="domain" description="Cadherin" evidence="11">
    <location>
        <begin position="1901"/>
        <end position="1992"/>
    </location>
</feature>
<feature type="compositionally biased region" description="Polar residues" evidence="9">
    <location>
        <begin position="1570"/>
        <end position="1579"/>
    </location>
</feature>
<dbReference type="Gene3D" id="2.60.40.10">
    <property type="entry name" value="Immunoglobulins"/>
    <property type="match status" value="10"/>
</dbReference>
<sequence>MYNNSQYHFIFSTRNKLISCIQYLIKPLVFLVVILCGISSNLYAQTDYTSSLSGGDNPLSSIPETASGVITGDFDNDGDVDVLAFDDNGNFDSYNFYANDGSGTYSVVTGSSNPFDGIAASDIFFVGDHTYVADFDNDGDQDIWDYRGENANDDQNIYLENTGGSYTSSKSGGSNPLSAIPDADGGVIVGDFDNDGDVDVLAFDDDSYSSFSFYANYGSGSFSKVTGSSNPFDGIAASDIFFTADNTFVADFDGDGDQDIWDYRGQTSGDSQNIYLENTGGSYTSSKSGGSNPLSGIPDVATGVIVGDFDGDGDIDVLAYDDDTYTSFSFYANNGSGSFSKVTGSSNPFNGIADGNIFYAASNTLAADFDNDGDQDIWDYKGDTSNIYLKKQGSPNTAPTDITLSSNSINQSDGTNATVGNLTTTDADGGDTHSYSLVSGTGDTDNGSFNISGSDLRANDASNLPSGSYSVRIQTDDGIDTYQKAFTITVNDDLAPSYENSTPSVSGTTVSQTTLTVRLNEIGTAYYVAVPDGDGAPSASQVKNGQNSSGSAALASGSINISSASQDFTDDITGLNSNTAYDIYVVAQDDEGTPNLQGSATKVDVTTLNAAPTFTNLADAVETTDEDTGVEILFSSIIGQSDANDSDGTVDAFVVQSISSGTLTINGSAYAAGTNDEITPAKSGNWTPDADANGTLNAFSITAKDDAGAESSTAVQAQIDVTAVNDSPVITSNGGGATASLNIAENTTAATTVTASDADGDNLAFALSGGADSALFTIDPNSGALTFSLTPDYESPNDNNNDNVYDVTVSASDGNDTDSQDISITVTDENEAPTFTDGATTTLSVNEDDGATAINNLLEITDDDNGNTLSWSVSSAPAKGSLSGFPANETSSNGSVTPSGLTYTPNADATGSDSFDIQISDGTTSNTITVNVDINARPTVTITSAESDPTNAASFDVTATFNESVTGFDASDITVGNGSVNSVSGSGTTYTITVSPTNDGSVTVDIPAGGATDGAGAGNEAASQFSITYDGTPPAAPASLDLASGSDTGDSNTDNNTNNTTSTINGTAPANTTVAITSDQDGQLGTATADGTGNWSFTPGTALSEANHNITATATDAAGNTSSSSSALSVIIDTSAPNAPATLDMLAGSDTGDSDSDNITSNDTPAISGTAEANSIIEINSDKDGSLGTTTANSSGDWSFTPGSAITEATHAITAQATDAAGNTGSSSSSLSITVDKTSPTTPAAPDLLADSDTGDSDTDNQTNDTTPAFSGSTESNAFISLKSDQDGVIGSAIANGSGDWEITASTLTETTHNITVIVTDQAGNSTTSAPLSLDIDVTAPSSPAIPDLASGSDSGTSSTDDLTNNTTPTINGTAPANTTVAITSDQDGQLGTATANGTGNWSFSPSTALSEATHNITATASDAAGNTSSSSGNFAITIDTSAPQLTASTPSDGATDANYQTDLILTFDEDLVAGSAGNTSIDIYLSDGTLHESIDVSQATITANEITADINTDLTPTKSYYVLVGSDALIDKAGNVYPGISSSGTLTFTVDNTPPTASNDTKSTDEENSVTVDVLSNDSDSEGSVDPSTVTVTSAPANGSTSVNATSGEITYTPNTDFSGSDSFEYTVQDLQGGLSQPATVTITVNGVNDAPVITSPSSVSPDEDTGFAFSGSNTISLTDIDAGTGTLLVSLTVNNGTLMLGTTSHITFTSGTNGNSSWEISGSLSDLNTALASLSYTGNQNFNGSDELNMLVNDQGNTGADPGLSGDASSEEDKAKISLNVQPVNDDPIFSSSQTANIDENSTGVILDVNATDGDGGADDANISYAISGIDSAPFSIDKSSGILSLNNPQNFEAPGDANQDNNYEFTVDADDGVNTVSQTITVSINDIRPAMADQSVGSVDENASNGTVVGTIVTTDDTPTQFVISSGNTDDAFQIDNSGQVLVANQSVIDYETKNQYDFTVETNDKPSGNGISAVISLTINDVDEAPVFISETSVDFPENSSNPVIDVEANDGEGNSADNNITYSLSSADDSSLFTIDTQNGVLSFSSAPDFEQPSDQDGNNEYLVHIKADDGNKSTMQTLTVTVTAVNDAPKISGVPDTNVDEDALYSFTPKAQDPEDDELTFVVANKPDWASFDPASGELSGTPTNDNVGTTTGIEITVSDGNGGSAALAAFDLEVVNTNDAPVVDQGIQDQSATQNTSFTFTIPNDAFSDVDTGDVLSLSVSGLPDGLGFTSSNSTITGTPTSTDLGSNTIQVTATDKSGATVSTSFELSVTPETPGQVVLATPTDASIDVGLTPELQWKALSSARTYELQLSTSKGFAKGDIVINKNNISQNNLTVSTDLDRNTTYYWRVRGHNYSATGDWSKAFSFTTIPEVPQKVVLKNPANQETDLPVLPTLQWAAADGSVTYDIRVARDNTFNDVVVSKEITEMSYAIKQSLDLATTYYWQVRGTNTGGNGQWSDTFTFTTIPQVPEQVSLVSPTENAGSIARDVTLKWDDAVRADSYAIEIATDQNFTDVITAVADLSNSQYLLKRNLQDNTQYFWRVQASNSGGTGKWSKVWSFTTKATAPQLTFPGQQEEGISIAPQLAWSADYEDTRFHLRVSSVQNFKTLVIDTLLNNSKFSLTGLETNTTYYWQARVETEATTGPWAAVQSFTTRTPPQDDTVDQEIVFGDNGQDSGDQQLDKFDYRLVGLPGSKVISVEDLFEGEYGTNWKVFKDDGSAEDFLVEHSQKNPLSFRTGNGYWVLSKNAVNIQENLATVEISENDTYSLTLNPGWNIVSNPFNKVADWNQVQAFNNQSMTLYAYEGSFSEATEMVPFKGYYVYNDSDATLALSIPYTSLAKRGSQSSPKKKKAGTQRSITLSITGAEQNISSALNIVYPQYSAKKDSLNQYHPPLELSKFGATFVEENNGYRKQMLKTLADSFDEKRNHYKVSIKSTKQEIIRWEANIRGLDKGTAVLVVDAEEGRTQILHHGEQYPFMSVAGYKTFDLYIGSEDELSTIKDNLTPHEITLKQNYPNPFNPTTTIQFGLDKKDDVQLEVFDILGRKVQTLVNETRSAGWHKVSFNGSRMASGTYFYRLVIGQQIKTRKMILIK</sequence>
<evidence type="ECO:0000256" key="5">
    <source>
        <dbReference type="ARBA" id="ARBA00022837"/>
    </source>
</evidence>
<dbReference type="Pfam" id="PF05345">
    <property type="entry name" value="He_PIG"/>
    <property type="match status" value="2"/>
</dbReference>
<feature type="region of interest" description="Disordered" evidence="9">
    <location>
        <begin position="1755"/>
        <end position="1775"/>
    </location>
</feature>
<keyword evidence="8 10" id="KW-0472">Membrane</keyword>
<feature type="compositionally biased region" description="Low complexity" evidence="9">
    <location>
        <begin position="1044"/>
        <end position="1067"/>
    </location>
</feature>
<evidence type="ECO:0000313" key="14">
    <source>
        <dbReference type="Proteomes" id="UP000479132"/>
    </source>
</evidence>
<dbReference type="Gene3D" id="2.60.40.60">
    <property type="entry name" value="Cadherins"/>
    <property type="match status" value="4"/>
</dbReference>
<dbReference type="PANTHER" id="PTHR24025:SF31">
    <property type="entry name" value="NEURAL-CADHERIN"/>
    <property type="match status" value="1"/>
</dbReference>
<dbReference type="InterPro" id="IPR002126">
    <property type="entry name" value="Cadherin-like_dom"/>
</dbReference>
<evidence type="ECO:0000313" key="13">
    <source>
        <dbReference type="EMBL" id="NGP87657.1"/>
    </source>
</evidence>
<feature type="domain" description="Cadherin" evidence="11">
    <location>
        <begin position="1992"/>
        <end position="2097"/>
    </location>
</feature>
<feature type="compositionally biased region" description="Low complexity" evidence="9">
    <location>
        <begin position="1348"/>
        <end position="1368"/>
    </location>
</feature>